<dbReference type="InterPro" id="IPR050129">
    <property type="entry name" value="Zn_alcohol_dh"/>
</dbReference>
<keyword evidence="3 6" id="KW-0560">Oxidoreductase</keyword>
<dbReference type="EC" id="1.1.1.103" evidence="6"/>
<dbReference type="Gene3D" id="3.40.50.720">
    <property type="entry name" value="NAD(P)-binding Rossmann-like Domain"/>
    <property type="match status" value="1"/>
</dbReference>
<keyword evidence="2 4" id="KW-0862">Zinc</keyword>
<dbReference type="Gene3D" id="3.90.180.10">
    <property type="entry name" value="Medium-chain alcohol dehydrogenases, catalytic domain"/>
    <property type="match status" value="1"/>
</dbReference>
<dbReference type="GO" id="GO:0008270">
    <property type="term" value="F:zinc ion binding"/>
    <property type="evidence" value="ECO:0007669"/>
    <property type="project" value="InterPro"/>
</dbReference>
<comment type="cofactor">
    <cofactor evidence="4">
        <name>Zn(2+)</name>
        <dbReference type="ChEBI" id="CHEBI:29105"/>
    </cofactor>
</comment>
<comment type="similarity">
    <text evidence="4">Belongs to the zinc-containing alcohol dehydrogenase family.</text>
</comment>
<dbReference type="SUPFAM" id="SSF51735">
    <property type="entry name" value="NAD(P)-binding Rossmann-fold domains"/>
    <property type="match status" value="1"/>
</dbReference>
<dbReference type="InterPro" id="IPR002328">
    <property type="entry name" value="ADH_Zn_CS"/>
</dbReference>
<evidence type="ECO:0000313" key="6">
    <source>
        <dbReference type="EMBL" id="CUP96685.1"/>
    </source>
</evidence>
<dbReference type="OrthoDB" id="9769198at2"/>
<dbReference type="PANTHER" id="PTHR43401">
    <property type="entry name" value="L-THREONINE 3-DEHYDROGENASE"/>
    <property type="match status" value="1"/>
</dbReference>
<evidence type="ECO:0000256" key="2">
    <source>
        <dbReference type="ARBA" id="ARBA00022833"/>
    </source>
</evidence>
<dbReference type="RefSeq" id="WP_055245575.1">
    <property type="nucleotide sequence ID" value="NZ_CABIWA010000016.1"/>
</dbReference>
<dbReference type="InterPro" id="IPR020843">
    <property type="entry name" value="ER"/>
</dbReference>
<dbReference type="SMART" id="SM00829">
    <property type="entry name" value="PKS_ER"/>
    <property type="match status" value="1"/>
</dbReference>
<dbReference type="InterPro" id="IPR036291">
    <property type="entry name" value="NAD(P)-bd_dom_sf"/>
</dbReference>
<dbReference type="AlphaFoldDB" id="A0A174SMN7"/>
<protein>
    <submittedName>
        <fullName evidence="6">L-threonine 3-dehydrogenase</fullName>
        <ecNumber evidence="6">1.1.1.103</ecNumber>
    </submittedName>
</protein>
<dbReference type="Pfam" id="PF00107">
    <property type="entry name" value="ADH_zinc_N"/>
    <property type="match status" value="1"/>
</dbReference>
<dbReference type="Pfam" id="PF08240">
    <property type="entry name" value="ADH_N"/>
    <property type="match status" value="1"/>
</dbReference>
<evidence type="ECO:0000313" key="7">
    <source>
        <dbReference type="Proteomes" id="UP000095765"/>
    </source>
</evidence>
<dbReference type="GO" id="GO:0008743">
    <property type="term" value="F:L-threonine 3-dehydrogenase activity"/>
    <property type="evidence" value="ECO:0007669"/>
    <property type="project" value="UniProtKB-EC"/>
</dbReference>
<evidence type="ECO:0000259" key="5">
    <source>
        <dbReference type="SMART" id="SM00829"/>
    </source>
</evidence>
<name>A0A174SMN7_9FIRM</name>
<dbReference type="EMBL" id="CZBE01000019">
    <property type="protein sequence ID" value="CUP96685.1"/>
    <property type="molecule type" value="Genomic_DNA"/>
</dbReference>
<accession>A0A174SMN7</accession>
<feature type="domain" description="Enoyl reductase (ER)" evidence="5">
    <location>
        <begin position="10"/>
        <end position="357"/>
    </location>
</feature>
<keyword evidence="1 4" id="KW-0479">Metal-binding</keyword>
<dbReference type="PANTHER" id="PTHR43401:SF5">
    <property type="entry name" value="ALCOHOL DEHYDROGENASE-RELATED"/>
    <property type="match status" value="1"/>
</dbReference>
<gene>
    <name evidence="6" type="primary">tdh_2</name>
    <name evidence="6" type="ORF">ERS852551_02577</name>
</gene>
<evidence type="ECO:0000256" key="3">
    <source>
        <dbReference type="ARBA" id="ARBA00023002"/>
    </source>
</evidence>
<dbReference type="InterPro" id="IPR013154">
    <property type="entry name" value="ADH-like_N"/>
</dbReference>
<reference evidence="6 7" key="1">
    <citation type="submission" date="2015-09" db="EMBL/GenBank/DDBJ databases">
        <authorList>
            <consortium name="Pathogen Informatics"/>
        </authorList>
    </citation>
    <scope>NUCLEOTIDE SEQUENCE [LARGE SCALE GENOMIC DNA]</scope>
    <source>
        <strain evidence="6 7">2789STDY5834939</strain>
    </source>
</reference>
<sequence>MKAVAKTGYGPFRLEYMEVPKPVCGDNDIILKVKAAGICGSDMPLLYGPDEAKYKGYTYPMVIGHEFAGEVCEVGRNVADWTVGDRVVSDNTGYVCGRCPACETGNFLLCPERKGIGGDMDGGMAEYVRIPGVVLQRDPASIRRIPDNMPFEHAAVMDPICNAYKAIVQEAKVLPGDNVVIYGNGPLGLFSVLVARLINAARIIVIGTRKSALMRNPICEKLGATDILMADDPELVKKVKKIGGEDGIAAVINCASRSANILPQAVEMLRPGGTFVMVGYTRTAVSYAEDPADLMGHKGVTFIGHMGYDHTSWRNVLALYREGRVDMDPIVSHKLPLSKWREGFEQFSNREAAKVVLMPEMDG</sequence>
<evidence type="ECO:0000256" key="4">
    <source>
        <dbReference type="RuleBase" id="RU361277"/>
    </source>
</evidence>
<dbReference type="InterPro" id="IPR011032">
    <property type="entry name" value="GroES-like_sf"/>
</dbReference>
<dbReference type="Proteomes" id="UP000095765">
    <property type="component" value="Unassembled WGS sequence"/>
</dbReference>
<dbReference type="PROSITE" id="PS00059">
    <property type="entry name" value="ADH_ZINC"/>
    <property type="match status" value="1"/>
</dbReference>
<dbReference type="InterPro" id="IPR013149">
    <property type="entry name" value="ADH-like_C"/>
</dbReference>
<proteinExistence type="inferred from homology"/>
<organism evidence="6 7">
    <name type="scientific">Anaerotruncus colihominis</name>
    <dbReference type="NCBI Taxonomy" id="169435"/>
    <lineage>
        <taxon>Bacteria</taxon>
        <taxon>Bacillati</taxon>
        <taxon>Bacillota</taxon>
        <taxon>Clostridia</taxon>
        <taxon>Eubacteriales</taxon>
        <taxon>Oscillospiraceae</taxon>
        <taxon>Anaerotruncus</taxon>
    </lineage>
</organism>
<evidence type="ECO:0000256" key="1">
    <source>
        <dbReference type="ARBA" id="ARBA00022723"/>
    </source>
</evidence>
<dbReference type="SUPFAM" id="SSF50129">
    <property type="entry name" value="GroES-like"/>
    <property type="match status" value="1"/>
</dbReference>